<evidence type="ECO:0000256" key="4">
    <source>
        <dbReference type="ARBA" id="ARBA00023125"/>
    </source>
</evidence>
<dbReference type="SUPFAM" id="SSF47473">
    <property type="entry name" value="EF-hand"/>
    <property type="match status" value="1"/>
</dbReference>
<evidence type="ECO:0000259" key="9">
    <source>
        <dbReference type="PROSITE" id="PS50888"/>
    </source>
</evidence>
<keyword evidence="5" id="KW-0804">Transcription</keyword>
<dbReference type="PROSITE" id="PS00018">
    <property type="entry name" value="EF_HAND_1"/>
    <property type="match status" value="1"/>
</dbReference>
<dbReference type="SUPFAM" id="SSF47459">
    <property type="entry name" value="HLH, helix-loop-helix DNA-binding domain"/>
    <property type="match status" value="1"/>
</dbReference>
<keyword evidence="4" id="KW-0238">DNA-binding</keyword>
<evidence type="ECO:0008006" key="12">
    <source>
        <dbReference type="Google" id="ProtNLM"/>
    </source>
</evidence>
<dbReference type="PANTHER" id="PTHR45914:SF59">
    <property type="entry name" value="TRANSCRIPTION FACTOR BHLH83-LIKE"/>
    <property type="match status" value="1"/>
</dbReference>
<reference evidence="10 11" key="1">
    <citation type="journal article" date="2024" name="G3 (Bethesda)">
        <title>Genome assembly of Hibiscus sabdariffa L. provides insights into metabolisms of medicinal natural products.</title>
        <authorList>
            <person name="Kim T."/>
        </authorList>
    </citation>
    <scope>NUCLEOTIDE SEQUENCE [LARGE SCALE GENOMIC DNA]</scope>
    <source>
        <strain evidence="10">TK-2024</strain>
        <tissue evidence="10">Old leaves</tissue>
    </source>
</reference>
<evidence type="ECO:0000256" key="2">
    <source>
        <dbReference type="ARBA" id="ARBA00022837"/>
    </source>
</evidence>
<accession>A0ABR2Q2Z5</accession>
<evidence type="ECO:0000256" key="3">
    <source>
        <dbReference type="ARBA" id="ARBA00023015"/>
    </source>
</evidence>
<dbReference type="Gene3D" id="4.10.280.10">
    <property type="entry name" value="Helix-loop-helix DNA-binding domain"/>
    <property type="match status" value="1"/>
</dbReference>
<dbReference type="Proteomes" id="UP001396334">
    <property type="component" value="Unassembled WGS sequence"/>
</dbReference>
<dbReference type="CDD" id="cd11454">
    <property type="entry name" value="bHLH_AtIND_like"/>
    <property type="match status" value="1"/>
</dbReference>
<dbReference type="SMART" id="SM00054">
    <property type="entry name" value="EFh"/>
    <property type="match status" value="2"/>
</dbReference>
<dbReference type="Pfam" id="PF13499">
    <property type="entry name" value="EF-hand_7"/>
    <property type="match status" value="1"/>
</dbReference>
<evidence type="ECO:0000256" key="7">
    <source>
        <dbReference type="SAM" id="MobiDB-lite"/>
    </source>
</evidence>
<feature type="domain" description="EF-hand" evidence="8">
    <location>
        <begin position="4"/>
        <end position="39"/>
    </location>
</feature>
<dbReference type="PROSITE" id="PS50222">
    <property type="entry name" value="EF_HAND_2"/>
    <property type="match status" value="1"/>
</dbReference>
<dbReference type="InterPro" id="IPR036638">
    <property type="entry name" value="HLH_DNA-bd_sf"/>
</dbReference>
<sequence length="371" mass="40986">MDDEEKANIDRIFKRFDTNADGKISASELGVALQTLGCVTEEEVKSMMSEIDTDGDGYISPCRGVVFQVQPHFVTLLMALAKDPICSLQSSEPYKFDEGGDLEKPGGIVKDFPMTSSSLFSSPVSADSDGFVFRPPKEVHSLINFKGSVYDSFVHGTNYGYLLSFEQNDKALHDTYLKTGGHKDDYSMWEGGSNPNYQWNINPRLVEDFSCFETASSFSSITKENNGDWFYSEAAVVADSVPELQSPEAAGVKRPNEGDSNQALKKQCINEAKKVKTKSGPSKDPQSIAAKNRRERISERLKILQELVPNGSKVDLVTMLEKAISYVKFLQLQVKVLATDEFCPVQGGKAPDISQVREAIDAILSSQKDRI</sequence>
<evidence type="ECO:0000259" key="8">
    <source>
        <dbReference type="PROSITE" id="PS50222"/>
    </source>
</evidence>
<organism evidence="10 11">
    <name type="scientific">Hibiscus sabdariffa</name>
    <name type="common">roselle</name>
    <dbReference type="NCBI Taxonomy" id="183260"/>
    <lineage>
        <taxon>Eukaryota</taxon>
        <taxon>Viridiplantae</taxon>
        <taxon>Streptophyta</taxon>
        <taxon>Embryophyta</taxon>
        <taxon>Tracheophyta</taxon>
        <taxon>Spermatophyta</taxon>
        <taxon>Magnoliopsida</taxon>
        <taxon>eudicotyledons</taxon>
        <taxon>Gunneridae</taxon>
        <taxon>Pentapetalae</taxon>
        <taxon>rosids</taxon>
        <taxon>malvids</taxon>
        <taxon>Malvales</taxon>
        <taxon>Malvaceae</taxon>
        <taxon>Malvoideae</taxon>
        <taxon>Hibiscus</taxon>
    </lineage>
</organism>
<evidence type="ECO:0000256" key="6">
    <source>
        <dbReference type="ARBA" id="ARBA00023242"/>
    </source>
</evidence>
<keyword evidence="3" id="KW-0805">Transcription regulation</keyword>
<keyword evidence="6" id="KW-0539">Nucleus</keyword>
<gene>
    <name evidence="10" type="ORF">V6N11_045976</name>
</gene>
<dbReference type="SMART" id="SM00353">
    <property type="entry name" value="HLH"/>
    <property type="match status" value="1"/>
</dbReference>
<dbReference type="CDD" id="cd00051">
    <property type="entry name" value="EFh"/>
    <property type="match status" value="1"/>
</dbReference>
<dbReference type="InterPro" id="IPR011992">
    <property type="entry name" value="EF-hand-dom_pair"/>
</dbReference>
<feature type="region of interest" description="Disordered" evidence="7">
    <location>
        <begin position="273"/>
        <end position="292"/>
    </location>
</feature>
<evidence type="ECO:0000256" key="1">
    <source>
        <dbReference type="ARBA" id="ARBA00004123"/>
    </source>
</evidence>
<keyword evidence="2" id="KW-0106">Calcium</keyword>
<comment type="subcellular location">
    <subcellularLocation>
        <location evidence="1">Nucleus</location>
    </subcellularLocation>
</comment>
<dbReference type="Gene3D" id="1.10.238.10">
    <property type="entry name" value="EF-hand"/>
    <property type="match status" value="1"/>
</dbReference>
<protein>
    <recommendedName>
        <fullName evidence="12">BHLH domain-containing protein</fullName>
    </recommendedName>
</protein>
<dbReference type="InterPro" id="IPR045843">
    <property type="entry name" value="IND-like"/>
</dbReference>
<dbReference type="PROSITE" id="PS50888">
    <property type="entry name" value="BHLH"/>
    <property type="match status" value="1"/>
</dbReference>
<evidence type="ECO:0000256" key="5">
    <source>
        <dbReference type="ARBA" id="ARBA00023163"/>
    </source>
</evidence>
<dbReference type="InterPro" id="IPR002048">
    <property type="entry name" value="EF_hand_dom"/>
</dbReference>
<dbReference type="InterPro" id="IPR018247">
    <property type="entry name" value="EF_Hand_1_Ca_BS"/>
</dbReference>
<dbReference type="Pfam" id="PF00010">
    <property type="entry name" value="HLH"/>
    <property type="match status" value="1"/>
</dbReference>
<dbReference type="EMBL" id="JBBPBN010000047">
    <property type="protein sequence ID" value="KAK8994909.1"/>
    <property type="molecule type" value="Genomic_DNA"/>
</dbReference>
<keyword evidence="11" id="KW-1185">Reference proteome</keyword>
<feature type="domain" description="BHLH" evidence="9">
    <location>
        <begin position="281"/>
        <end position="330"/>
    </location>
</feature>
<comment type="caution">
    <text evidence="10">The sequence shown here is derived from an EMBL/GenBank/DDBJ whole genome shotgun (WGS) entry which is preliminary data.</text>
</comment>
<dbReference type="PANTHER" id="PTHR45914">
    <property type="entry name" value="TRANSCRIPTION FACTOR HEC3-RELATED"/>
    <property type="match status" value="1"/>
</dbReference>
<proteinExistence type="predicted"/>
<evidence type="ECO:0000313" key="10">
    <source>
        <dbReference type="EMBL" id="KAK8994909.1"/>
    </source>
</evidence>
<evidence type="ECO:0000313" key="11">
    <source>
        <dbReference type="Proteomes" id="UP001396334"/>
    </source>
</evidence>
<name>A0ABR2Q2Z5_9ROSI</name>
<dbReference type="InterPro" id="IPR011598">
    <property type="entry name" value="bHLH_dom"/>
</dbReference>